<dbReference type="PROSITE" id="PS51257">
    <property type="entry name" value="PROKAR_LIPOPROTEIN"/>
    <property type="match status" value="1"/>
</dbReference>
<feature type="region of interest" description="Disordered" evidence="1">
    <location>
        <begin position="37"/>
        <end position="58"/>
    </location>
</feature>
<gene>
    <name evidence="3" type="ORF">ACFSJE_01430</name>
</gene>
<organism evidence="3 4">
    <name type="scientific">Flagellimonas iocasae</name>
    <dbReference type="NCBI Taxonomy" id="2055905"/>
    <lineage>
        <taxon>Bacteria</taxon>
        <taxon>Pseudomonadati</taxon>
        <taxon>Bacteroidota</taxon>
        <taxon>Flavobacteriia</taxon>
        <taxon>Flavobacteriales</taxon>
        <taxon>Flavobacteriaceae</taxon>
        <taxon>Flagellimonas</taxon>
    </lineage>
</organism>
<evidence type="ECO:0000256" key="1">
    <source>
        <dbReference type="SAM" id="MobiDB-lite"/>
    </source>
</evidence>
<keyword evidence="4" id="KW-1185">Reference proteome</keyword>
<dbReference type="Proteomes" id="UP001597342">
    <property type="component" value="Unassembled WGS sequence"/>
</dbReference>
<evidence type="ECO:0000256" key="2">
    <source>
        <dbReference type="SAM" id="SignalP"/>
    </source>
</evidence>
<evidence type="ECO:0008006" key="5">
    <source>
        <dbReference type="Google" id="ProtNLM"/>
    </source>
</evidence>
<evidence type="ECO:0000313" key="4">
    <source>
        <dbReference type="Proteomes" id="UP001597342"/>
    </source>
</evidence>
<dbReference type="RefSeq" id="WP_379829193.1">
    <property type="nucleotide sequence ID" value="NZ_JBHUHU010000001.1"/>
</dbReference>
<proteinExistence type="predicted"/>
<comment type="caution">
    <text evidence="3">The sequence shown here is derived from an EMBL/GenBank/DDBJ whole genome shotgun (WGS) entry which is preliminary data.</text>
</comment>
<accession>A0ABW4XS46</accession>
<dbReference type="EMBL" id="JBHUHU010000001">
    <property type="protein sequence ID" value="MFD2098416.1"/>
    <property type="molecule type" value="Genomic_DNA"/>
</dbReference>
<keyword evidence="2" id="KW-0732">Signal</keyword>
<protein>
    <recommendedName>
        <fullName evidence="5">Secreted protein</fullName>
    </recommendedName>
</protein>
<reference evidence="4" key="1">
    <citation type="journal article" date="2019" name="Int. J. Syst. Evol. Microbiol.">
        <title>The Global Catalogue of Microorganisms (GCM) 10K type strain sequencing project: providing services to taxonomists for standard genome sequencing and annotation.</title>
        <authorList>
            <consortium name="The Broad Institute Genomics Platform"/>
            <consortium name="The Broad Institute Genome Sequencing Center for Infectious Disease"/>
            <person name="Wu L."/>
            <person name="Ma J."/>
        </authorList>
    </citation>
    <scope>NUCLEOTIDE SEQUENCE [LARGE SCALE GENOMIC DNA]</scope>
    <source>
        <strain evidence="4">JCM 3389</strain>
    </source>
</reference>
<feature type="signal peptide" evidence="2">
    <location>
        <begin position="1"/>
        <end position="19"/>
    </location>
</feature>
<feature type="chain" id="PRO_5045261617" description="Secreted protein" evidence="2">
    <location>
        <begin position="20"/>
        <end position="58"/>
    </location>
</feature>
<sequence>MRRALSIFALALLTVGLFSCEPETDVQDTEALVKTLKLDQDQATDGKSSNGDEGRGNG</sequence>
<name>A0ABW4XS46_9FLAO</name>
<evidence type="ECO:0000313" key="3">
    <source>
        <dbReference type="EMBL" id="MFD2098416.1"/>
    </source>
</evidence>